<dbReference type="Proteomes" id="UP000831947">
    <property type="component" value="Chromosome"/>
</dbReference>
<feature type="domain" description="HTH tetR-type" evidence="3">
    <location>
        <begin position="9"/>
        <end position="69"/>
    </location>
</feature>
<dbReference type="PANTHER" id="PTHR43479:SF11">
    <property type="entry name" value="ACREF_ENVCD OPERON REPRESSOR-RELATED"/>
    <property type="match status" value="1"/>
</dbReference>
<proteinExistence type="predicted"/>
<accession>A0ABY4PET5</accession>
<gene>
    <name evidence="4" type="ORF">MOO47_03400</name>
</gene>
<dbReference type="EMBL" id="CP093365">
    <property type="protein sequence ID" value="UQS84209.1"/>
    <property type="molecule type" value="Genomic_DNA"/>
</dbReference>
<evidence type="ECO:0000256" key="1">
    <source>
        <dbReference type="ARBA" id="ARBA00023125"/>
    </source>
</evidence>
<evidence type="ECO:0000259" key="3">
    <source>
        <dbReference type="PROSITE" id="PS50977"/>
    </source>
</evidence>
<sequence>MKSNTSRYKRTQVALQDSLILLLQKRHLDEITIKSLCDQAGINRSTFYDHYRNIMEVLSEIMDYRQGLIVAALKKWLETKDTNYHYAELVQKCLNSVQANELVYKALFSPEFFFVFCKNITIDFVSLLNTNHSYHTTLYNVVGFFSAVRYWLFQDMKESVEEFSNQLSFVYLNTFMSEDGQIKKP</sequence>
<feature type="DNA-binding region" description="H-T-H motif" evidence="2">
    <location>
        <begin position="32"/>
        <end position="51"/>
    </location>
</feature>
<dbReference type="PROSITE" id="PS50977">
    <property type="entry name" value="HTH_TETR_2"/>
    <property type="match status" value="1"/>
</dbReference>
<name>A0ABY4PET5_9LACO</name>
<dbReference type="InterPro" id="IPR001647">
    <property type="entry name" value="HTH_TetR"/>
</dbReference>
<dbReference type="PANTHER" id="PTHR43479">
    <property type="entry name" value="ACREF/ENVCD OPERON REPRESSOR-RELATED"/>
    <property type="match status" value="1"/>
</dbReference>
<dbReference type="SUPFAM" id="SSF46689">
    <property type="entry name" value="Homeodomain-like"/>
    <property type="match status" value="1"/>
</dbReference>
<reference evidence="4 5" key="1">
    <citation type="journal article" date="2022" name="Int. J. Syst. Evol. Microbiol.">
        <title>Apilactobacillus apisilvae sp. nov., Nicolia spurrieriana gen. nov. sp. nov., Bombilactobacillus folatiphilus sp. nov. and Bombilactobacillus thymidiniphilus sp. nov., four new lactic acid bacterial isolates from stingless bees Tetragonula carbonaria and Austroplebeia australis.</title>
        <authorList>
            <person name="Oliphant S.A."/>
            <person name="Watson-Haigh N.S."/>
            <person name="Sumby K.M."/>
            <person name="Gardner J."/>
            <person name="Groom S."/>
            <person name="Jiranek V."/>
        </authorList>
    </citation>
    <scope>NUCLEOTIDE SEQUENCE [LARGE SCALE GENOMIC DNA]</scope>
    <source>
        <strain evidence="4 5">SG4_A1</strain>
    </source>
</reference>
<dbReference type="Gene3D" id="1.10.357.10">
    <property type="entry name" value="Tetracycline Repressor, domain 2"/>
    <property type="match status" value="1"/>
</dbReference>
<evidence type="ECO:0000313" key="5">
    <source>
        <dbReference type="Proteomes" id="UP000831947"/>
    </source>
</evidence>
<dbReference type="InterPro" id="IPR009057">
    <property type="entry name" value="Homeodomain-like_sf"/>
</dbReference>
<keyword evidence="5" id="KW-1185">Reference proteome</keyword>
<evidence type="ECO:0000256" key="2">
    <source>
        <dbReference type="PROSITE-ProRule" id="PRU00335"/>
    </source>
</evidence>
<organism evidence="4 5">
    <name type="scientific">Bombilactobacillus thymidiniphilus</name>
    <dbReference type="NCBI Taxonomy" id="2923363"/>
    <lineage>
        <taxon>Bacteria</taxon>
        <taxon>Bacillati</taxon>
        <taxon>Bacillota</taxon>
        <taxon>Bacilli</taxon>
        <taxon>Lactobacillales</taxon>
        <taxon>Lactobacillaceae</taxon>
        <taxon>Bombilactobacillus</taxon>
    </lineage>
</organism>
<dbReference type="RefSeq" id="WP_249513393.1">
    <property type="nucleotide sequence ID" value="NZ_CP093365.1"/>
</dbReference>
<dbReference type="InterPro" id="IPR050624">
    <property type="entry name" value="HTH-type_Tx_Regulator"/>
</dbReference>
<evidence type="ECO:0000313" key="4">
    <source>
        <dbReference type="EMBL" id="UQS84209.1"/>
    </source>
</evidence>
<keyword evidence="1 2" id="KW-0238">DNA-binding</keyword>
<protein>
    <submittedName>
        <fullName evidence="4">TetR/AcrR family transcriptional regulator</fullName>
    </submittedName>
</protein>